<sequence>MTDDDSERPAETADSIDITFAPDTEYNLTINLGSLPDGLQRLVNKLAHIAADFIDELTLPEESEDNDQ</sequence>
<proteinExistence type="predicted"/>
<accession>A0AAV3S101</accession>
<dbReference type="AlphaFoldDB" id="A0AAV3S101"/>
<gene>
    <name evidence="1" type="ORF">GCM10009066_00260</name>
</gene>
<comment type="caution">
    <text evidence="1">The sequence shown here is derived from an EMBL/GenBank/DDBJ whole genome shotgun (WGS) entry which is preliminary data.</text>
</comment>
<dbReference type="EMBL" id="BAAABL010000002">
    <property type="protein sequence ID" value="GAA0289677.1"/>
    <property type="molecule type" value="Genomic_DNA"/>
</dbReference>
<evidence type="ECO:0000313" key="1">
    <source>
        <dbReference type="EMBL" id="GAA0289677.1"/>
    </source>
</evidence>
<name>A0AAV3S101_9EURY</name>
<organism evidence="1 2">
    <name type="scientific">Halarchaeum salinum</name>
    <dbReference type="NCBI Taxonomy" id="489912"/>
    <lineage>
        <taxon>Archaea</taxon>
        <taxon>Methanobacteriati</taxon>
        <taxon>Methanobacteriota</taxon>
        <taxon>Stenosarchaea group</taxon>
        <taxon>Halobacteria</taxon>
        <taxon>Halobacteriales</taxon>
        <taxon>Halobacteriaceae</taxon>
    </lineage>
</organism>
<reference evidence="1 2" key="1">
    <citation type="journal article" date="2019" name="Int. J. Syst. Evol. Microbiol.">
        <title>The Global Catalogue of Microorganisms (GCM) 10K type strain sequencing project: providing services to taxonomists for standard genome sequencing and annotation.</title>
        <authorList>
            <consortium name="The Broad Institute Genomics Platform"/>
            <consortium name="The Broad Institute Genome Sequencing Center for Infectious Disease"/>
            <person name="Wu L."/>
            <person name="Ma J."/>
        </authorList>
    </citation>
    <scope>NUCLEOTIDE SEQUENCE [LARGE SCALE GENOMIC DNA]</scope>
    <source>
        <strain evidence="1 2">JCM 16330</strain>
    </source>
</reference>
<evidence type="ECO:0000313" key="2">
    <source>
        <dbReference type="Proteomes" id="UP001500837"/>
    </source>
</evidence>
<protein>
    <recommendedName>
        <fullName evidence="3">KEOPS complex Pcc1-like subunit</fullName>
    </recommendedName>
</protein>
<evidence type="ECO:0008006" key="3">
    <source>
        <dbReference type="Google" id="ProtNLM"/>
    </source>
</evidence>
<keyword evidence="2" id="KW-1185">Reference proteome</keyword>
<dbReference type="RefSeq" id="WP_211312965.1">
    <property type="nucleotide sequence ID" value="NZ_BAAABL010000002.1"/>
</dbReference>
<dbReference type="Proteomes" id="UP001500837">
    <property type="component" value="Unassembled WGS sequence"/>
</dbReference>